<name>A0AAE0IE73_9PEZI</name>
<dbReference type="AlphaFoldDB" id="A0AAE0IE73"/>
<evidence type="ECO:0000313" key="2">
    <source>
        <dbReference type="EMBL" id="KAK3323484.1"/>
    </source>
</evidence>
<dbReference type="Proteomes" id="UP001286456">
    <property type="component" value="Unassembled WGS sequence"/>
</dbReference>
<evidence type="ECO:0000256" key="1">
    <source>
        <dbReference type="SAM" id="MobiDB-lite"/>
    </source>
</evidence>
<feature type="compositionally biased region" description="Low complexity" evidence="1">
    <location>
        <begin position="70"/>
        <end position="89"/>
    </location>
</feature>
<accession>A0AAE0IE73</accession>
<organism evidence="2 3">
    <name type="scientific">Cercophora scortea</name>
    <dbReference type="NCBI Taxonomy" id="314031"/>
    <lineage>
        <taxon>Eukaryota</taxon>
        <taxon>Fungi</taxon>
        <taxon>Dikarya</taxon>
        <taxon>Ascomycota</taxon>
        <taxon>Pezizomycotina</taxon>
        <taxon>Sordariomycetes</taxon>
        <taxon>Sordariomycetidae</taxon>
        <taxon>Sordariales</taxon>
        <taxon>Lasiosphaeriaceae</taxon>
        <taxon>Cercophora</taxon>
    </lineage>
</organism>
<comment type="caution">
    <text evidence="2">The sequence shown here is derived from an EMBL/GenBank/DDBJ whole genome shotgun (WGS) entry which is preliminary data.</text>
</comment>
<feature type="region of interest" description="Disordered" evidence="1">
    <location>
        <begin position="56"/>
        <end position="93"/>
    </location>
</feature>
<keyword evidence="3" id="KW-1185">Reference proteome</keyword>
<reference evidence="2" key="1">
    <citation type="journal article" date="2023" name="Mol. Phylogenet. Evol.">
        <title>Genome-scale phylogeny and comparative genomics of the fungal order Sordariales.</title>
        <authorList>
            <person name="Hensen N."/>
            <person name="Bonometti L."/>
            <person name="Westerberg I."/>
            <person name="Brannstrom I.O."/>
            <person name="Guillou S."/>
            <person name="Cros-Aarteil S."/>
            <person name="Calhoun S."/>
            <person name="Haridas S."/>
            <person name="Kuo A."/>
            <person name="Mondo S."/>
            <person name="Pangilinan J."/>
            <person name="Riley R."/>
            <person name="LaButti K."/>
            <person name="Andreopoulos B."/>
            <person name="Lipzen A."/>
            <person name="Chen C."/>
            <person name="Yan M."/>
            <person name="Daum C."/>
            <person name="Ng V."/>
            <person name="Clum A."/>
            <person name="Steindorff A."/>
            <person name="Ohm R.A."/>
            <person name="Martin F."/>
            <person name="Silar P."/>
            <person name="Natvig D.O."/>
            <person name="Lalanne C."/>
            <person name="Gautier V."/>
            <person name="Ament-Velasquez S.L."/>
            <person name="Kruys A."/>
            <person name="Hutchinson M.I."/>
            <person name="Powell A.J."/>
            <person name="Barry K."/>
            <person name="Miller A.N."/>
            <person name="Grigoriev I.V."/>
            <person name="Debuchy R."/>
            <person name="Gladieux P."/>
            <person name="Hiltunen Thoren M."/>
            <person name="Johannesson H."/>
        </authorList>
    </citation>
    <scope>NUCLEOTIDE SEQUENCE</scope>
    <source>
        <strain evidence="2">SMH4131-1</strain>
    </source>
</reference>
<gene>
    <name evidence="2" type="ORF">B0T19DRAFT_401809</name>
</gene>
<evidence type="ECO:0000313" key="3">
    <source>
        <dbReference type="Proteomes" id="UP001286456"/>
    </source>
</evidence>
<protein>
    <submittedName>
        <fullName evidence="2">Uncharacterized protein</fullName>
    </submittedName>
</protein>
<dbReference type="EMBL" id="JAUEPO010000004">
    <property type="protein sequence ID" value="KAK3323484.1"/>
    <property type="molecule type" value="Genomic_DNA"/>
</dbReference>
<sequence>MTATRAAAAAATGLRYRAQCQSASTPCRREAERDIPPPLSRKGCWSVFTLDMPYQTQPITKNQNRDQNRIQDWNQNQNQNANPSPNQTQKSSSHLVLRTLHLAPCTLHLALHHDARSDASVRLKHVKPALPGSANATLLIRYPTGVVFGNCTNLV</sequence>
<proteinExistence type="predicted"/>
<reference evidence="2" key="2">
    <citation type="submission" date="2023-06" db="EMBL/GenBank/DDBJ databases">
        <authorList>
            <consortium name="Lawrence Berkeley National Laboratory"/>
            <person name="Haridas S."/>
            <person name="Hensen N."/>
            <person name="Bonometti L."/>
            <person name="Westerberg I."/>
            <person name="Brannstrom I.O."/>
            <person name="Guillou S."/>
            <person name="Cros-Aarteil S."/>
            <person name="Calhoun S."/>
            <person name="Kuo A."/>
            <person name="Mondo S."/>
            <person name="Pangilinan J."/>
            <person name="Riley R."/>
            <person name="Labutti K."/>
            <person name="Andreopoulos B."/>
            <person name="Lipzen A."/>
            <person name="Chen C."/>
            <person name="Yanf M."/>
            <person name="Daum C."/>
            <person name="Ng V."/>
            <person name="Clum A."/>
            <person name="Steindorff A."/>
            <person name="Ohm R."/>
            <person name="Martin F."/>
            <person name="Silar P."/>
            <person name="Natvig D."/>
            <person name="Lalanne C."/>
            <person name="Gautier V."/>
            <person name="Ament-Velasquez S.L."/>
            <person name="Kruys A."/>
            <person name="Hutchinson M.I."/>
            <person name="Powell A.J."/>
            <person name="Barry K."/>
            <person name="Miller A.N."/>
            <person name="Grigoriev I.V."/>
            <person name="Debuchy R."/>
            <person name="Gladieux P."/>
            <person name="Thoren M.H."/>
            <person name="Johannesson H."/>
        </authorList>
    </citation>
    <scope>NUCLEOTIDE SEQUENCE</scope>
    <source>
        <strain evidence="2">SMH4131-1</strain>
    </source>
</reference>